<dbReference type="Pfam" id="PF03464">
    <property type="entry name" value="eRF1_2"/>
    <property type="match status" value="1"/>
</dbReference>
<gene>
    <name evidence="9" type="primary">LOC107224764</name>
</gene>
<dbReference type="InterPro" id="IPR005141">
    <property type="entry name" value="eRF1_2"/>
</dbReference>
<dbReference type="PANTHER" id="PTHR10853:SF0">
    <property type="entry name" value="PROTEIN PELOTA HOMOLOG"/>
    <property type="match status" value="1"/>
</dbReference>
<evidence type="ECO:0000259" key="7">
    <source>
        <dbReference type="SMART" id="SM01194"/>
    </source>
</evidence>
<dbReference type="SMART" id="SM01194">
    <property type="entry name" value="eRF1_1"/>
    <property type="match status" value="1"/>
</dbReference>
<evidence type="ECO:0000256" key="2">
    <source>
        <dbReference type="ARBA" id="ARBA00004496"/>
    </source>
</evidence>
<dbReference type="PANTHER" id="PTHR10853">
    <property type="entry name" value="PELOTA"/>
    <property type="match status" value="1"/>
</dbReference>
<proteinExistence type="inferred from homology"/>
<comment type="subcellular location">
    <subcellularLocation>
        <location evidence="2 6">Cytoplasm</location>
    </subcellularLocation>
</comment>
<evidence type="ECO:0000256" key="3">
    <source>
        <dbReference type="ARBA" id="ARBA00009504"/>
    </source>
</evidence>
<dbReference type="InterPro" id="IPR004405">
    <property type="entry name" value="TF_pelota"/>
</dbReference>
<reference evidence="9" key="1">
    <citation type="submission" date="2025-08" db="UniProtKB">
        <authorList>
            <consortium name="RefSeq"/>
        </authorList>
    </citation>
    <scope>IDENTIFICATION</scope>
    <source>
        <tissue evidence="9">Thorax and Abdomen</tissue>
    </source>
</reference>
<evidence type="ECO:0000256" key="1">
    <source>
        <dbReference type="ARBA" id="ARBA00001968"/>
    </source>
</evidence>
<dbReference type="Gene3D" id="3.30.1330.30">
    <property type="match status" value="1"/>
</dbReference>
<dbReference type="SUPFAM" id="SSF159065">
    <property type="entry name" value="Dom34/Pelota N-terminal domain-like"/>
    <property type="match status" value="1"/>
</dbReference>
<dbReference type="SUPFAM" id="SSF53137">
    <property type="entry name" value="Translational machinery components"/>
    <property type="match status" value="1"/>
</dbReference>
<dbReference type="InterPro" id="IPR005142">
    <property type="entry name" value="eRF1_3"/>
</dbReference>
<evidence type="ECO:0000256" key="5">
    <source>
        <dbReference type="ARBA" id="ARBA00022723"/>
    </source>
</evidence>
<dbReference type="NCBIfam" id="TIGR00111">
    <property type="entry name" value="pelota"/>
    <property type="match status" value="1"/>
</dbReference>
<dbReference type="InterPro" id="IPR058547">
    <property type="entry name" value="Pelota_N"/>
</dbReference>
<dbReference type="InterPro" id="IPR005140">
    <property type="entry name" value="eRF1_Pelota-like_N"/>
</dbReference>
<sequence>MKLLSKNVDKNADGDITLIPEEPEDLWHAYNLISEGDSVRGSTIRKVQTESSTGSSSSNRVRTVLTIKVESIDFDTQACKLRLKGRNIEENQYVKMGAYHTLDLEQNRKFTLYKPEWDSISLERVDTACDPTQSADLAAVIMQDGIAHVCLITSNMTLVRAKIDQNIPRKRKGNVSQHEKGLARFYESVMQAILRHINFDVVKCILLASPGFVKNQFMEFMIQEAVRTDNKVILDNKAKFMLVHASSGFKHSLREVLADPAVVSRVADTKAAGEVRALQAFYTLLQTEPARAFYGKRHVEKANEAQAIETLLISDKLFRCQDIVTRKQYVNLVDSVREFGGDVKIFSSMHVSGEQREVVMIIDTLTHK</sequence>
<evidence type="ECO:0000256" key="6">
    <source>
        <dbReference type="RuleBase" id="RU362019"/>
    </source>
</evidence>
<keyword evidence="5 6" id="KW-0479">Metal-binding</keyword>
<evidence type="ECO:0000256" key="4">
    <source>
        <dbReference type="ARBA" id="ARBA00022490"/>
    </source>
</evidence>
<dbReference type="Pfam" id="PF26356">
    <property type="entry name" value="Pelota_N"/>
    <property type="match status" value="1"/>
</dbReference>
<dbReference type="InterPro" id="IPR042226">
    <property type="entry name" value="eFR1_2_sf"/>
</dbReference>
<evidence type="ECO:0000313" key="9">
    <source>
        <dbReference type="RefSeq" id="XP_046591515.1"/>
    </source>
</evidence>
<dbReference type="Proteomes" id="UP000829291">
    <property type="component" value="Chromosome 3"/>
</dbReference>
<organism evidence="8 9">
    <name type="scientific">Neodiprion lecontei</name>
    <name type="common">Redheaded pine sawfly</name>
    <dbReference type="NCBI Taxonomy" id="441921"/>
    <lineage>
        <taxon>Eukaryota</taxon>
        <taxon>Metazoa</taxon>
        <taxon>Ecdysozoa</taxon>
        <taxon>Arthropoda</taxon>
        <taxon>Hexapoda</taxon>
        <taxon>Insecta</taxon>
        <taxon>Pterygota</taxon>
        <taxon>Neoptera</taxon>
        <taxon>Endopterygota</taxon>
        <taxon>Hymenoptera</taxon>
        <taxon>Tenthredinoidea</taxon>
        <taxon>Diprionidae</taxon>
        <taxon>Diprioninae</taxon>
        <taxon>Neodiprion</taxon>
    </lineage>
</organism>
<dbReference type="SUPFAM" id="SSF55315">
    <property type="entry name" value="L30e-like"/>
    <property type="match status" value="1"/>
</dbReference>
<feature type="domain" description="eRF1/Pelota-like N-terminal" evidence="7">
    <location>
        <begin position="1"/>
        <end position="130"/>
    </location>
</feature>
<dbReference type="Gene3D" id="2.30.30.870">
    <property type="entry name" value="Pelota, domain A"/>
    <property type="match status" value="1"/>
</dbReference>
<protein>
    <recommendedName>
        <fullName evidence="6">Protein pelota homolog</fullName>
    </recommendedName>
</protein>
<name>A0ABM3FU18_NEOLC</name>
<accession>A0ABM3FU18</accession>
<dbReference type="RefSeq" id="XP_046591515.1">
    <property type="nucleotide sequence ID" value="XM_046735559.1"/>
</dbReference>
<evidence type="ECO:0000313" key="8">
    <source>
        <dbReference type="Proteomes" id="UP000829291"/>
    </source>
</evidence>
<comment type="function">
    <text evidence="6">Component of the Pelota-HBS1L complex, a complex that recognizes stalled ribosomes and triggers the No-Go Decay (NGD) pathway. In the Pelota-HBS1L complex, pelo recognizes ribosomes stalled at the 3' end of an mRNA and engages stalled ribosomes by destabilizing mRNA in the mRNA channel.</text>
</comment>
<keyword evidence="8" id="KW-1185">Reference proteome</keyword>
<comment type="cofactor">
    <cofactor evidence="1 6">
        <name>a divalent metal cation</name>
        <dbReference type="ChEBI" id="CHEBI:60240"/>
    </cofactor>
</comment>
<dbReference type="InterPro" id="IPR038069">
    <property type="entry name" value="Pelota/DOM34_N"/>
</dbReference>
<dbReference type="GeneID" id="107224764"/>
<dbReference type="Gene3D" id="3.30.420.60">
    <property type="entry name" value="eRF1 domain 2"/>
    <property type="match status" value="1"/>
</dbReference>
<comment type="similarity">
    <text evidence="3 6">Belongs to the eukaryotic release factor 1 family. Pelota subfamily.</text>
</comment>
<dbReference type="Pfam" id="PF03465">
    <property type="entry name" value="eRF1_3"/>
    <property type="match status" value="1"/>
</dbReference>
<dbReference type="InterPro" id="IPR029064">
    <property type="entry name" value="Ribosomal_eL30-like_sf"/>
</dbReference>
<keyword evidence="4 6" id="KW-0963">Cytoplasm</keyword>